<organism evidence="6 7">
    <name type="scientific">Teredinibacter turnerae (strain ATCC 39867 / T7901)</name>
    <dbReference type="NCBI Taxonomy" id="377629"/>
    <lineage>
        <taxon>Bacteria</taxon>
        <taxon>Pseudomonadati</taxon>
        <taxon>Pseudomonadota</taxon>
        <taxon>Gammaproteobacteria</taxon>
        <taxon>Cellvibrionales</taxon>
        <taxon>Cellvibrionaceae</taxon>
        <taxon>Teredinibacter</taxon>
    </lineage>
</organism>
<dbReference type="GO" id="GO:0046872">
    <property type="term" value="F:metal ion binding"/>
    <property type="evidence" value="ECO:0007669"/>
    <property type="project" value="UniProtKB-KW"/>
</dbReference>
<dbReference type="PANTHER" id="PTHR31609">
    <property type="entry name" value="YDJC DEACETYLASE FAMILY MEMBER"/>
    <property type="match status" value="1"/>
</dbReference>
<keyword evidence="2" id="KW-0479">Metal-binding</keyword>
<evidence type="ECO:0000256" key="3">
    <source>
        <dbReference type="ARBA" id="ARBA00022801"/>
    </source>
</evidence>
<dbReference type="EMBL" id="CP001614">
    <property type="protein sequence ID" value="ACR11368.1"/>
    <property type="molecule type" value="Genomic_DNA"/>
</dbReference>
<dbReference type="HOGENOM" id="CLU_986709_0_0_6"/>
<dbReference type="Proteomes" id="UP000009080">
    <property type="component" value="Chromosome"/>
</dbReference>
<dbReference type="eggNOG" id="COG3394">
    <property type="taxonomic scope" value="Bacteria"/>
</dbReference>
<proteinExistence type="predicted"/>
<dbReference type="CDD" id="cd10788">
    <property type="entry name" value="YdjC_like"/>
    <property type="match status" value="1"/>
</dbReference>
<dbReference type="InterPro" id="IPR011330">
    <property type="entry name" value="Glyco_hydro/deAcase_b/a-brl"/>
</dbReference>
<keyword evidence="4" id="KW-0460">Magnesium</keyword>
<dbReference type="GO" id="GO:0016740">
    <property type="term" value="F:transferase activity"/>
    <property type="evidence" value="ECO:0007669"/>
    <property type="project" value="UniProtKB-KW"/>
</dbReference>
<dbReference type="KEGG" id="ttu:TERTU_3237"/>
<reference evidence="6 7" key="1">
    <citation type="journal article" date="2009" name="PLoS ONE">
        <title>The complete genome of Teredinibacter turnerae T7901: an intracellular endosymbiont of marine wood-boring bivalves (shipworms).</title>
        <authorList>
            <person name="Yang J.C."/>
            <person name="Madupu R."/>
            <person name="Durkin A.S."/>
            <person name="Ekborg N.A."/>
            <person name="Pedamallu C.S."/>
            <person name="Hostetler J.B."/>
            <person name="Radune D."/>
            <person name="Toms B.S."/>
            <person name="Henrissat B."/>
            <person name="Coutinho P.M."/>
            <person name="Schwarz S."/>
            <person name="Field L."/>
            <person name="Trindade-Silva A.E."/>
            <person name="Soares C.A.G."/>
            <person name="Elshahawi S."/>
            <person name="Hanora A."/>
            <person name="Schmidt E.W."/>
            <person name="Haygood M.G."/>
            <person name="Posfai J."/>
            <person name="Benner J."/>
            <person name="Madinger C."/>
            <person name="Nove J."/>
            <person name="Anton B."/>
            <person name="Chaudhary K."/>
            <person name="Foster J."/>
            <person name="Holman A."/>
            <person name="Kumar S."/>
            <person name="Lessard P.A."/>
            <person name="Luyten Y.A."/>
            <person name="Slatko B."/>
            <person name="Wood N."/>
            <person name="Wu B."/>
            <person name="Teplitski M."/>
            <person name="Mougous J.D."/>
            <person name="Ward N."/>
            <person name="Eisen J.A."/>
            <person name="Badger J.H."/>
            <person name="Distel D.L."/>
        </authorList>
    </citation>
    <scope>NUCLEOTIDE SEQUENCE [LARGE SCALE GENOMIC DNA]</scope>
    <source>
        <strain evidence="7">ATCC 39867 / T7901</strain>
    </source>
</reference>
<name>C5BPX9_TERTT</name>
<sequence>MALYSQIAVYQFTTPKKQPQKAMTSSTVSLEFHFIADDFGRDEATNQAMIHCHQNGILSGVALMMGQSASAAAVSMAKENPHLDIGWHFHVVDSQPLTQPQWPWRTPAQAGFAIGFSSAARALVRREIAAQWQAFKASGLHCAFINAHHHMLIHPFIRRALLDHVRAEFSGWLRWGQPKFFSAPNRGYIVLDRLLQRPQASAMPCQISQSLWGIDRTFKMQSDEVSGQIQHLIDCGETGLHEFMFHPRHSNDMDTQCLLELAKILPRKHPDYFPPLSGSVIE</sequence>
<evidence type="ECO:0000256" key="4">
    <source>
        <dbReference type="ARBA" id="ARBA00022842"/>
    </source>
</evidence>
<keyword evidence="5" id="KW-0119">Carbohydrate metabolism</keyword>
<accession>C5BPX9</accession>
<comment type="cofactor">
    <cofactor evidence="1">
        <name>Mg(2+)</name>
        <dbReference type="ChEBI" id="CHEBI:18420"/>
    </cofactor>
</comment>
<protein>
    <submittedName>
        <fullName evidence="6">Cellobiose phosphotransferase system CelC</fullName>
    </submittedName>
</protein>
<dbReference type="STRING" id="377629.TERTU_3237"/>
<dbReference type="AlphaFoldDB" id="C5BPX9"/>
<evidence type="ECO:0000313" key="6">
    <source>
        <dbReference type="EMBL" id="ACR11368.1"/>
    </source>
</evidence>
<dbReference type="GO" id="GO:0019213">
    <property type="term" value="F:deacetylase activity"/>
    <property type="evidence" value="ECO:0007669"/>
    <property type="project" value="TreeGrafter"/>
</dbReference>
<evidence type="ECO:0000256" key="2">
    <source>
        <dbReference type="ARBA" id="ARBA00022723"/>
    </source>
</evidence>
<dbReference type="PANTHER" id="PTHR31609:SF1">
    <property type="entry name" value="CARBOHYDRATE DEACETYLASE"/>
    <property type="match status" value="1"/>
</dbReference>
<dbReference type="GO" id="GO:0005975">
    <property type="term" value="P:carbohydrate metabolic process"/>
    <property type="evidence" value="ECO:0007669"/>
    <property type="project" value="InterPro"/>
</dbReference>
<keyword evidence="3" id="KW-0378">Hydrolase</keyword>
<dbReference type="GO" id="GO:0016787">
    <property type="term" value="F:hydrolase activity"/>
    <property type="evidence" value="ECO:0007669"/>
    <property type="project" value="UniProtKB-KW"/>
</dbReference>
<dbReference type="SUPFAM" id="SSF88713">
    <property type="entry name" value="Glycoside hydrolase/deacetylase"/>
    <property type="match status" value="1"/>
</dbReference>
<dbReference type="InterPro" id="IPR006879">
    <property type="entry name" value="YdjC-like"/>
</dbReference>
<keyword evidence="7" id="KW-1185">Reference proteome</keyword>
<evidence type="ECO:0000256" key="1">
    <source>
        <dbReference type="ARBA" id="ARBA00001946"/>
    </source>
</evidence>
<dbReference type="Gene3D" id="3.20.20.370">
    <property type="entry name" value="Glycoside hydrolase/deacetylase"/>
    <property type="match status" value="1"/>
</dbReference>
<dbReference type="Pfam" id="PF04794">
    <property type="entry name" value="YdjC"/>
    <property type="match status" value="1"/>
</dbReference>
<evidence type="ECO:0000256" key="5">
    <source>
        <dbReference type="ARBA" id="ARBA00023277"/>
    </source>
</evidence>
<evidence type="ECO:0000313" key="7">
    <source>
        <dbReference type="Proteomes" id="UP000009080"/>
    </source>
</evidence>
<gene>
    <name evidence="6" type="ordered locus">TERTU_3237</name>
</gene>